<dbReference type="Pfam" id="PF17678">
    <property type="entry name" value="Glyco_hydro_92N"/>
    <property type="match status" value="1"/>
</dbReference>
<dbReference type="PANTHER" id="PTHR12143">
    <property type="entry name" value="PEPTIDE N-GLYCANASE PNGASE -RELATED"/>
    <property type="match status" value="1"/>
</dbReference>
<proteinExistence type="predicted"/>
<dbReference type="Pfam" id="PF07971">
    <property type="entry name" value="Glyco_hydro_92"/>
    <property type="match status" value="1"/>
</dbReference>
<gene>
    <name evidence="4" type="ORF">J2Y69_002059</name>
</gene>
<dbReference type="Proteomes" id="UP001259347">
    <property type="component" value="Unassembled WGS sequence"/>
</dbReference>
<evidence type="ECO:0000259" key="3">
    <source>
        <dbReference type="Pfam" id="PF17678"/>
    </source>
</evidence>
<reference evidence="4 5" key="1">
    <citation type="submission" date="2023-07" db="EMBL/GenBank/DDBJ databases">
        <title>Sorghum-associated microbial communities from plants grown in Nebraska, USA.</title>
        <authorList>
            <person name="Schachtman D."/>
        </authorList>
    </citation>
    <scope>NUCLEOTIDE SEQUENCE [LARGE SCALE GENOMIC DNA]</scope>
    <source>
        <strain evidence="4 5">2980</strain>
    </source>
</reference>
<dbReference type="InterPro" id="IPR014718">
    <property type="entry name" value="GH-type_carb-bd"/>
</dbReference>
<feature type="compositionally biased region" description="Low complexity" evidence="1">
    <location>
        <begin position="9"/>
        <end position="22"/>
    </location>
</feature>
<dbReference type="InterPro" id="IPR005887">
    <property type="entry name" value="GH92_a_mannosidase_put"/>
</dbReference>
<dbReference type="Gene3D" id="1.20.1050.60">
    <property type="entry name" value="alpha-1,2-mannosidase"/>
    <property type="match status" value="1"/>
</dbReference>
<feature type="region of interest" description="Disordered" evidence="1">
    <location>
        <begin position="173"/>
        <end position="207"/>
    </location>
</feature>
<keyword evidence="5" id="KW-1185">Reference proteome</keyword>
<evidence type="ECO:0000313" key="4">
    <source>
        <dbReference type="EMBL" id="MDR6867456.1"/>
    </source>
</evidence>
<feature type="region of interest" description="Disordered" evidence="1">
    <location>
        <begin position="1"/>
        <end position="22"/>
    </location>
</feature>
<organism evidence="4 5">
    <name type="scientific">Microbacterium resistens</name>
    <dbReference type="NCBI Taxonomy" id="156977"/>
    <lineage>
        <taxon>Bacteria</taxon>
        <taxon>Bacillati</taxon>
        <taxon>Actinomycetota</taxon>
        <taxon>Actinomycetes</taxon>
        <taxon>Micrococcales</taxon>
        <taxon>Microbacteriaceae</taxon>
        <taxon>Microbacterium</taxon>
    </lineage>
</organism>
<dbReference type="InterPro" id="IPR012939">
    <property type="entry name" value="Glyco_hydro_92"/>
</dbReference>
<name>A0ABU1SCY9_9MICO</name>
<dbReference type="InterPro" id="IPR008928">
    <property type="entry name" value="6-hairpin_glycosidase_sf"/>
</dbReference>
<feature type="region of interest" description="Disordered" evidence="1">
    <location>
        <begin position="466"/>
        <end position="487"/>
    </location>
</feature>
<dbReference type="RefSeq" id="WP_310020270.1">
    <property type="nucleotide sequence ID" value="NZ_JAVDUM010000008.1"/>
</dbReference>
<dbReference type="NCBIfam" id="TIGR01180">
    <property type="entry name" value="aman2_put"/>
    <property type="match status" value="1"/>
</dbReference>
<comment type="caution">
    <text evidence="4">The sequence shown here is derived from an EMBL/GenBank/DDBJ whole genome shotgun (WGS) entry which is preliminary data.</text>
</comment>
<dbReference type="Gene3D" id="3.30.2080.10">
    <property type="entry name" value="GH92 mannosidase domain"/>
    <property type="match status" value="1"/>
</dbReference>
<dbReference type="Gene3D" id="2.70.98.10">
    <property type="match status" value="1"/>
</dbReference>
<dbReference type="EMBL" id="JAVDUM010000008">
    <property type="protein sequence ID" value="MDR6867456.1"/>
    <property type="molecule type" value="Genomic_DNA"/>
</dbReference>
<dbReference type="PANTHER" id="PTHR12143:SF43">
    <property type="entry name" value="PUTATIVE-RELATED"/>
    <property type="match status" value="1"/>
</dbReference>
<feature type="domain" description="Glycosyl hydrolase family 92" evidence="2">
    <location>
        <begin position="411"/>
        <end position="904"/>
    </location>
</feature>
<accession>A0ABU1SCY9</accession>
<sequence length="1053" mass="114396">MTDLRVEGHPGPSAAPAAAPGTGLRTSACLRYAWEGEADAPLVHALPRFWADRAIGDDDELSWLLFPAFDERASDVRDGYRPAAVAIDLEFDDGRRLLSVVSEERDRTASAPAARVDLDFPDQWNERRVPLAAFRGARVVAAHLVADPPALHGATAGLLEGWIDAPSISGRRTVQDASPAELVRTTRGSHSSPRRSRGNTQPLTGVPHGHLYIAPATDLSNSHWTYSWNAHGAGPHPFLAGLLLTRSPSIWIGDRGALAIRAGLVPDEGTGVAGEAFDHDDEEARPHRYRVTTLSGMRIDAAVGSAEAVTEIRFPRQGRLVLCAPGAPLSHVEHERASDGRLLLRLASTLPNPHEPDPLRGYYSLALSGAELVIRSGDDGRLVIDVHPDESPVRIEIGGSLISVAQAETARRRVEGRTIDEIADHARQAWDRLSSIVLAPGADEDQRALIAADLYRLFLYPTEHHEETSEGPRYASPTERLGPDGSFDTGRRIRAGRVLTDNGFWDTYRTAWPAYHLLVPERAGALLDGMLEHVRRDGWSPRWTAGTPLDAMVGTSLDVIAADAVASGVTGVDVETAYAAALRNATAASSDPRFGRKGMPQTLALGYVPATHGESVSWTIEGAINDAGAAVLARELAREAHGERAARLRAEARYLAHRATGYRMLWDQGARFFRPRAADGSWADEPFDPRVWGGAHTETNAWGSRFPAPHDGPALAELFGGAVALGDALDALFREPETAAPRFAGSYGEVIHEMPEARDIRRGMWALSNQPAHHVPWMYAYSDRPWRTSEILHDAVHRLFRGSGIGQGFPGDEDNGEMSAWHLFAQLGFAPFRPGSGQLLVTAPTFDTAVVRPLGARGLEIRVRRRDSADRHIRAVRWNGSEWTDPTVDVRALHAGGVWEVDLGPDPVPWSTPLDPRPFFAPDGVEEAGLEDAVGRVLVDGRDLPRDATVSRPLPVGSTVELEVEPGRLADVPTQALLVLGLTAAGIHSFRAEALLGGAWRAIGEWWGEAWDWERQARPFELSLPGRVRALRLRWVGGEAELSLAQILVPTEG</sequence>
<evidence type="ECO:0000256" key="1">
    <source>
        <dbReference type="SAM" id="MobiDB-lite"/>
    </source>
</evidence>
<feature type="domain" description="Glycosyl hydrolase family 92 N-terminal" evidence="3">
    <location>
        <begin position="187"/>
        <end position="318"/>
    </location>
</feature>
<dbReference type="Gene3D" id="1.20.1610.10">
    <property type="entry name" value="alpha-1,2-mannosidases domains"/>
    <property type="match status" value="1"/>
</dbReference>
<protein>
    <submittedName>
        <fullName evidence="4">Alpha-1,2-mannosidase</fullName>
    </submittedName>
</protein>
<evidence type="ECO:0000259" key="2">
    <source>
        <dbReference type="Pfam" id="PF07971"/>
    </source>
</evidence>
<dbReference type="InterPro" id="IPR050883">
    <property type="entry name" value="PNGase"/>
</dbReference>
<evidence type="ECO:0000313" key="5">
    <source>
        <dbReference type="Proteomes" id="UP001259347"/>
    </source>
</evidence>
<dbReference type="SUPFAM" id="SSF48208">
    <property type="entry name" value="Six-hairpin glycosidases"/>
    <property type="match status" value="1"/>
</dbReference>
<dbReference type="InterPro" id="IPR041371">
    <property type="entry name" value="GH92_N"/>
</dbReference>